<gene>
    <name evidence="8" type="ORF">ASCRUDRAFT_73359</name>
</gene>
<accession>A0A1D2VPI0</accession>
<dbReference type="GO" id="GO:0005737">
    <property type="term" value="C:cytoplasm"/>
    <property type="evidence" value="ECO:0007669"/>
    <property type="project" value="TreeGrafter"/>
</dbReference>
<evidence type="ECO:0000256" key="5">
    <source>
        <dbReference type="ARBA" id="ARBA00023002"/>
    </source>
</evidence>
<dbReference type="FunCoup" id="A0A1D2VPI0">
    <property type="interactions" value="5"/>
</dbReference>
<dbReference type="PANTHER" id="PTHR30468">
    <property type="entry name" value="ALPHA-KETOGLUTARATE-DEPENDENT SULFONATE DIOXYGENASE"/>
    <property type="match status" value="1"/>
</dbReference>
<evidence type="ECO:0000256" key="4">
    <source>
        <dbReference type="ARBA" id="ARBA00022964"/>
    </source>
</evidence>
<name>A0A1D2VPI0_9ASCO</name>
<comment type="similarity">
    <text evidence="2">Belongs to the TfdA dioxygenase family.</text>
</comment>
<evidence type="ECO:0000313" key="9">
    <source>
        <dbReference type="Proteomes" id="UP000095038"/>
    </source>
</evidence>
<dbReference type="RefSeq" id="XP_020049828.1">
    <property type="nucleotide sequence ID" value="XM_020192250.1"/>
</dbReference>
<keyword evidence="3" id="KW-0479">Metal-binding</keyword>
<evidence type="ECO:0000256" key="3">
    <source>
        <dbReference type="ARBA" id="ARBA00022723"/>
    </source>
</evidence>
<reference evidence="9" key="1">
    <citation type="submission" date="2016-05" db="EMBL/GenBank/DDBJ databases">
        <title>Comparative genomics of biotechnologically important yeasts.</title>
        <authorList>
            <consortium name="DOE Joint Genome Institute"/>
            <person name="Riley R."/>
            <person name="Haridas S."/>
            <person name="Wolfe K.H."/>
            <person name="Lopes M.R."/>
            <person name="Hittinger C.T."/>
            <person name="Goker M."/>
            <person name="Salamov A."/>
            <person name="Wisecaver J."/>
            <person name="Long T.M."/>
            <person name="Aerts A.L."/>
            <person name="Barry K."/>
            <person name="Choi C."/>
            <person name="Clum A."/>
            <person name="Coughlan A.Y."/>
            <person name="Deshpande S."/>
            <person name="Douglass A.P."/>
            <person name="Hanson S.J."/>
            <person name="Klenk H.-P."/>
            <person name="Labutti K."/>
            <person name="Lapidus A."/>
            <person name="Lindquist E."/>
            <person name="Lipzen A."/>
            <person name="Meier-Kolthoff J.P."/>
            <person name="Ohm R.A."/>
            <person name="Otillar R.P."/>
            <person name="Pangilinan J."/>
            <person name="Peng Y."/>
            <person name="Rokas A."/>
            <person name="Rosa C.A."/>
            <person name="Scheuner C."/>
            <person name="Sibirny A.A."/>
            <person name="Slot J.C."/>
            <person name="Stielow J.B."/>
            <person name="Sun H."/>
            <person name="Kurtzman C.P."/>
            <person name="Blackwell M."/>
            <person name="Grigoriev I.V."/>
            <person name="Jeffries T.W."/>
        </authorList>
    </citation>
    <scope>NUCLEOTIDE SEQUENCE [LARGE SCALE GENOMIC DNA]</scope>
    <source>
        <strain evidence="9">DSM 1968</strain>
    </source>
</reference>
<evidence type="ECO:0000256" key="6">
    <source>
        <dbReference type="ARBA" id="ARBA00023004"/>
    </source>
</evidence>
<dbReference type="Pfam" id="PF02668">
    <property type="entry name" value="TauD"/>
    <property type="match status" value="1"/>
</dbReference>
<dbReference type="FunFam" id="3.60.130.10:FF:000003">
    <property type="entry name" value="Alpha-ketoglutarate-dependent taurine dioxygenase"/>
    <property type="match status" value="1"/>
</dbReference>
<dbReference type="Gene3D" id="3.60.130.10">
    <property type="entry name" value="Clavaminate synthase-like"/>
    <property type="match status" value="1"/>
</dbReference>
<sequence>MAAQGSTVTIKQPNETIQQTKIQSRIFYSNFGTGFSADGNRDENGVLSVSNKKLEASKYPEWLPTWDPKTYPKLESFEFVDKGLFADPEYKNIFPPEKRNSIEVNDISPLLGTEIRGIQLSELDDSGKNDLARLVAERGVLVFRDQDLKDKGLEFNKKLGEYFGPLHIHQTSGAPRDYPEFHIVYKKSDEPITKFQYNDRLSGKNWHSDVSYELHPPGITFLVLLEGPKTGGDTLFADGVEAYERLSPHFKEFLKGVTCCHSGFTQANLSKEQGSYTRREPVAHNHPIVRTHPVTGKKSLYISGNFVTHINGLKLEESDLILNFLKNYIASGYDFQIRAKWEEGTVAIWDNRRVIHAATFDWRGVTGRHLFRITPQAERPYDTD</sequence>
<dbReference type="GO" id="GO:0016706">
    <property type="term" value="F:2-oxoglutarate-dependent dioxygenase activity"/>
    <property type="evidence" value="ECO:0007669"/>
    <property type="project" value="TreeGrafter"/>
</dbReference>
<dbReference type="OrthoDB" id="10257314at2759"/>
<dbReference type="STRING" id="1344418.A0A1D2VPI0"/>
<comment type="cofactor">
    <cofactor evidence="1">
        <name>Fe(2+)</name>
        <dbReference type="ChEBI" id="CHEBI:29033"/>
    </cofactor>
</comment>
<evidence type="ECO:0000256" key="1">
    <source>
        <dbReference type="ARBA" id="ARBA00001954"/>
    </source>
</evidence>
<proteinExistence type="inferred from homology"/>
<keyword evidence="4 8" id="KW-0223">Dioxygenase</keyword>
<feature type="domain" description="TauD/TfdA-like" evidence="7">
    <location>
        <begin position="104"/>
        <end position="374"/>
    </location>
</feature>
<evidence type="ECO:0000256" key="2">
    <source>
        <dbReference type="ARBA" id="ARBA00005896"/>
    </source>
</evidence>
<dbReference type="GeneID" id="30965886"/>
<organism evidence="8 9">
    <name type="scientific">Ascoidea rubescens DSM 1968</name>
    <dbReference type="NCBI Taxonomy" id="1344418"/>
    <lineage>
        <taxon>Eukaryota</taxon>
        <taxon>Fungi</taxon>
        <taxon>Dikarya</taxon>
        <taxon>Ascomycota</taxon>
        <taxon>Saccharomycotina</taxon>
        <taxon>Saccharomycetes</taxon>
        <taxon>Ascoideaceae</taxon>
        <taxon>Ascoidea</taxon>
    </lineage>
</organism>
<protein>
    <submittedName>
        <fullName evidence="8">Fe(II)-dependent sulfonate/alpha-ketoglutarate dioxygenase-like protein</fullName>
    </submittedName>
</protein>
<dbReference type="InterPro" id="IPR042098">
    <property type="entry name" value="TauD-like_sf"/>
</dbReference>
<keyword evidence="6" id="KW-0408">Iron</keyword>
<evidence type="ECO:0000259" key="7">
    <source>
        <dbReference type="Pfam" id="PF02668"/>
    </source>
</evidence>
<dbReference type="InParanoid" id="A0A1D2VPI0"/>
<dbReference type="InterPro" id="IPR051323">
    <property type="entry name" value="AtsK-like"/>
</dbReference>
<dbReference type="EMBL" id="KV454475">
    <property type="protein sequence ID" value="ODV63521.1"/>
    <property type="molecule type" value="Genomic_DNA"/>
</dbReference>
<evidence type="ECO:0000313" key="8">
    <source>
        <dbReference type="EMBL" id="ODV63521.1"/>
    </source>
</evidence>
<dbReference type="SUPFAM" id="SSF51197">
    <property type="entry name" value="Clavaminate synthase-like"/>
    <property type="match status" value="1"/>
</dbReference>
<dbReference type="PANTHER" id="PTHR30468:SF1">
    <property type="entry name" value="ALPHA-KETOGLUTARATE-DEPENDENT SULFONATE DIOXYGENASE"/>
    <property type="match status" value="1"/>
</dbReference>
<dbReference type="InterPro" id="IPR003819">
    <property type="entry name" value="TauD/TfdA-like"/>
</dbReference>
<dbReference type="GO" id="GO:0046872">
    <property type="term" value="F:metal ion binding"/>
    <property type="evidence" value="ECO:0007669"/>
    <property type="project" value="UniProtKB-KW"/>
</dbReference>
<keyword evidence="5" id="KW-0560">Oxidoreductase</keyword>
<dbReference type="AlphaFoldDB" id="A0A1D2VPI0"/>
<dbReference type="Proteomes" id="UP000095038">
    <property type="component" value="Unassembled WGS sequence"/>
</dbReference>
<keyword evidence="9" id="KW-1185">Reference proteome</keyword>